<dbReference type="AlphaFoldDB" id="A0A6C0BV10"/>
<name>A0A6C0BV10_9ZZZZ</name>
<dbReference type="InterPro" id="IPR008441">
    <property type="entry name" value="AfumC-like_glycosyl_Trfase"/>
</dbReference>
<dbReference type="GO" id="GO:0000030">
    <property type="term" value="F:mannosyltransferase activity"/>
    <property type="evidence" value="ECO:0007669"/>
    <property type="project" value="TreeGrafter"/>
</dbReference>
<dbReference type="GO" id="GO:0051999">
    <property type="term" value="P:mannosyl-inositol phosphorylceramide biosynthetic process"/>
    <property type="evidence" value="ECO:0007669"/>
    <property type="project" value="TreeGrafter"/>
</dbReference>
<dbReference type="Pfam" id="PF05704">
    <property type="entry name" value="Caps_synth"/>
    <property type="match status" value="1"/>
</dbReference>
<dbReference type="PANTHER" id="PTHR32385:SF22">
    <property type="entry name" value="MANNOSYL PHOSPHORYLINOSITOL CERAMIDE SYNTHASE SUR1"/>
    <property type="match status" value="1"/>
</dbReference>
<dbReference type="EMBL" id="MN739260">
    <property type="protein sequence ID" value="QHS95920.1"/>
    <property type="molecule type" value="Genomic_DNA"/>
</dbReference>
<protein>
    <submittedName>
        <fullName evidence="1">Uncharacterized protein</fullName>
    </submittedName>
</protein>
<sequence>MKKNNYLKISIILLFLLSLICFSCFFKTYTYNIPKTIWIYWDNYNNLPNSIDNIIKYNKKTIKTWKIIYLSDENINEYIPQDEFPKNINNIIVQAKSDWFRLYLLNKYGGLWLDASIIVNNEEKLNELVKESFLNNSDLTSYYLNSRIVNDQHFTHIETSFLLSPLNSYFVERWKKEFEYAIEIGFKNYKNLLLSQGYNLEKIFNGGDDDVYLMIHACAYKVGSEYIFNPNVLLYKAEDEIYYLQETCGWENKCISDKLNKDSSVKSIPLIKLVNKNRENLNLDDFIKL</sequence>
<accession>A0A6C0BV10</accession>
<dbReference type="InterPro" id="IPR029044">
    <property type="entry name" value="Nucleotide-diphossugar_trans"/>
</dbReference>
<dbReference type="Gene3D" id="3.90.550.20">
    <property type="match status" value="1"/>
</dbReference>
<dbReference type="GO" id="GO:0016020">
    <property type="term" value="C:membrane"/>
    <property type="evidence" value="ECO:0007669"/>
    <property type="project" value="GOC"/>
</dbReference>
<evidence type="ECO:0000313" key="1">
    <source>
        <dbReference type="EMBL" id="QHS95920.1"/>
    </source>
</evidence>
<dbReference type="PANTHER" id="PTHR32385">
    <property type="entry name" value="MANNOSYL PHOSPHORYLINOSITOL CERAMIDE SYNTHASE"/>
    <property type="match status" value="1"/>
</dbReference>
<reference evidence="1" key="1">
    <citation type="journal article" date="2020" name="Nature">
        <title>Giant virus diversity and host interactions through global metagenomics.</title>
        <authorList>
            <person name="Schulz F."/>
            <person name="Roux S."/>
            <person name="Paez-Espino D."/>
            <person name="Jungbluth S."/>
            <person name="Walsh D.A."/>
            <person name="Denef V.J."/>
            <person name="McMahon K.D."/>
            <person name="Konstantinidis K.T."/>
            <person name="Eloe-Fadrosh E.A."/>
            <person name="Kyrpides N.C."/>
            <person name="Woyke T."/>
        </authorList>
    </citation>
    <scope>NUCLEOTIDE SEQUENCE</scope>
    <source>
        <strain evidence="1">GVMAG-M-3300019093-7</strain>
    </source>
</reference>
<dbReference type="InterPro" id="IPR051706">
    <property type="entry name" value="Glycosyltransferase_domain"/>
</dbReference>
<proteinExistence type="predicted"/>
<dbReference type="SUPFAM" id="SSF53448">
    <property type="entry name" value="Nucleotide-diphospho-sugar transferases"/>
    <property type="match status" value="1"/>
</dbReference>
<organism evidence="1">
    <name type="scientific">viral metagenome</name>
    <dbReference type="NCBI Taxonomy" id="1070528"/>
    <lineage>
        <taxon>unclassified sequences</taxon>
        <taxon>metagenomes</taxon>
        <taxon>organismal metagenomes</taxon>
    </lineage>
</organism>